<keyword evidence="1 3" id="KW-0378">Hydrolase</keyword>
<dbReference type="InterPro" id="IPR029058">
    <property type="entry name" value="AB_hydrolase_fold"/>
</dbReference>
<dbReference type="AlphaFoldDB" id="A0A975HCH8"/>
<dbReference type="Proteomes" id="UP000664914">
    <property type="component" value="Chromosome"/>
</dbReference>
<name>A0A975HCH8_9SPHN</name>
<evidence type="ECO:0000256" key="1">
    <source>
        <dbReference type="ARBA" id="ARBA00022801"/>
    </source>
</evidence>
<dbReference type="GO" id="GO:0016787">
    <property type="term" value="F:hydrolase activity"/>
    <property type="evidence" value="ECO:0007669"/>
    <property type="project" value="UniProtKB-KW"/>
</dbReference>
<accession>A0A975HCH8</accession>
<gene>
    <name evidence="3" type="ORF">HRJ34_18275</name>
</gene>
<dbReference type="InterPro" id="IPR050300">
    <property type="entry name" value="GDXG_lipolytic_enzyme"/>
</dbReference>
<proteinExistence type="predicted"/>
<dbReference type="PANTHER" id="PTHR48081:SF8">
    <property type="entry name" value="ALPHA_BETA HYDROLASE FOLD-3 DOMAIN-CONTAINING PROTEIN-RELATED"/>
    <property type="match status" value="1"/>
</dbReference>
<dbReference type="Gene3D" id="3.40.50.1820">
    <property type="entry name" value="alpha/beta hydrolase"/>
    <property type="match status" value="1"/>
</dbReference>
<dbReference type="PANTHER" id="PTHR48081">
    <property type="entry name" value="AB HYDROLASE SUPERFAMILY PROTEIN C4A8.06C"/>
    <property type="match status" value="1"/>
</dbReference>
<dbReference type="SUPFAM" id="SSF53474">
    <property type="entry name" value="alpha/beta-Hydrolases"/>
    <property type="match status" value="1"/>
</dbReference>
<dbReference type="RefSeq" id="WP_208632068.1">
    <property type="nucleotide sequence ID" value="NZ_CP059319.1"/>
</dbReference>
<evidence type="ECO:0000313" key="3">
    <source>
        <dbReference type="EMBL" id="QTH20278.1"/>
    </source>
</evidence>
<dbReference type="InterPro" id="IPR013094">
    <property type="entry name" value="AB_hydrolase_3"/>
</dbReference>
<evidence type="ECO:0000313" key="4">
    <source>
        <dbReference type="Proteomes" id="UP000664914"/>
    </source>
</evidence>
<dbReference type="EMBL" id="CP059319">
    <property type="protein sequence ID" value="QTH20278.1"/>
    <property type="molecule type" value="Genomic_DNA"/>
</dbReference>
<dbReference type="Pfam" id="PF07859">
    <property type="entry name" value="Abhydrolase_3"/>
    <property type="match status" value="1"/>
</dbReference>
<feature type="domain" description="Alpha/beta hydrolase fold-3" evidence="2">
    <location>
        <begin position="73"/>
        <end position="275"/>
    </location>
</feature>
<reference evidence="3" key="1">
    <citation type="submission" date="2020-07" db="EMBL/GenBank/DDBJ databases">
        <authorList>
            <person name="Camacho E."/>
        </authorList>
    </citation>
    <scope>NUCLEOTIDE SEQUENCE</scope>
    <source>
        <strain evidence="3">MPO218</strain>
    </source>
</reference>
<evidence type="ECO:0000259" key="2">
    <source>
        <dbReference type="Pfam" id="PF07859"/>
    </source>
</evidence>
<protein>
    <submittedName>
        <fullName evidence="3">Alpha/beta hydrolase</fullName>
    </submittedName>
</protein>
<sequence length="306" mass="33659">MVSKESQNIIDLYKSWKARSGPDTTITDLRELFEEWSHLTREPGGVDYIEVMAGSVPAMWIVPKDCSRKHVLLCSHGGGYVGGSMYAHRKFFAQMAKAVGCIALNVDYRLAPEHMHPTPVQDMTEAYRWLIESEGHAPENIALIGDSAGGALALTNIENIRRAGLPTPGATMPMSPWCCGDHSGQSYQTNHENDVLTDEAFSEELANIVLGANADRKDPLSNPLYIDYGGFPPIYIQVGGYEAIVDDSRRIAEKAKRDGADVKIDVFPEMQHCFQLMAGKAPEADDAIHRFAGWVRPILGLNSKLG</sequence>
<organism evidence="3 4">
    <name type="scientific">Rhizorhabdus wittichii</name>
    <dbReference type="NCBI Taxonomy" id="160791"/>
    <lineage>
        <taxon>Bacteria</taxon>
        <taxon>Pseudomonadati</taxon>
        <taxon>Pseudomonadota</taxon>
        <taxon>Alphaproteobacteria</taxon>
        <taxon>Sphingomonadales</taxon>
        <taxon>Sphingomonadaceae</taxon>
        <taxon>Rhizorhabdus</taxon>
    </lineage>
</organism>
<reference evidence="3" key="2">
    <citation type="submission" date="2021-04" db="EMBL/GenBank/DDBJ databases">
        <title>Isolation and genomic analysis of the ibuprofen-degrading bacterium Sphingomonas strain MPO218.</title>
        <authorList>
            <person name="Aulestia M."/>
            <person name="Flores A."/>
            <person name="Mangas E.L."/>
            <person name="Perez-Pulido A.J."/>
            <person name="Santero E."/>
            <person name="Camacho E.M."/>
        </authorList>
    </citation>
    <scope>NUCLEOTIDE SEQUENCE</scope>
    <source>
        <strain evidence="3">MPO218</strain>
    </source>
</reference>